<dbReference type="AlphaFoldDB" id="A0A2G6KG60"/>
<evidence type="ECO:0000313" key="2">
    <source>
        <dbReference type="Proteomes" id="UP000230821"/>
    </source>
</evidence>
<accession>A0A2G6KG60</accession>
<dbReference type="Proteomes" id="UP000230821">
    <property type="component" value="Unassembled WGS sequence"/>
</dbReference>
<reference evidence="1 2" key="1">
    <citation type="submission" date="2017-10" db="EMBL/GenBank/DDBJ databases">
        <title>Novel microbial diversity and functional potential in the marine mammal oral microbiome.</title>
        <authorList>
            <person name="Dudek N.K."/>
            <person name="Sun C.L."/>
            <person name="Burstein D."/>
            <person name="Kantor R.S."/>
            <person name="Aliaga Goltsman D.S."/>
            <person name="Bik E.M."/>
            <person name="Thomas B.C."/>
            <person name="Banfield J.F."/>
            <person name="Relman D.A."/>
        </authorList>
    </citation>
    <scope>NUCLEOTIDE SEQUENCE [LARGE SCALE GENOMIC DNA]</scope>
    <source>
        <strain evidence="1">DOLJORAL78_47_16</strain>
    </source>
</reference>
<dbReference type="EMBL" id="PDSK01000080">
    <property type="protein sequence ID" value="PIE34661.1"/>
    <property type="molecule type" value="Genomic_DNA"/>
</dbReference>
<gene>
    <name evidence="1" type="ORF">CSA56_07170</name>
</gene>
<evidence type="ECO:0000313" key="1">
    <source>
        <dbReference type="EMBL" id="PIE34661.1"/>
    </source>
</evidence>
<sequence length="93" mass="10757">MCQKASFHYTLKVELFIPVPLQSSPNWFGTIKADAIETESEFDLAFYRELVRGNHRGEEDLTPIYRWTRTKPPIITVDRIVYTIQQAIGIGLD</sequence>
<proteinExistence type="predicted"/>
<name>A0A2G6KG60_9BACT</name>
<comment type="caution">
    <text evidence="1">The sequence shown here is derived from an EMBL/GenBank/DDBJ whole genome shotgun (WGS) entry which is preliminary data.</text>
</comment>
<protein>
    <submittedName>
        <fullName evidence="1">Uncharacterized protein</fullName>
    </submittedName>
</protein>
<organism evidence="1 2">
    <name type="scientific">candidate division KSB3 bacterium</name>
    <dbReference type="NCBI Taxonomy" id="2044937"/>
    <lineage>
        <taxon>Bacteria</taxon>
        <taxon>candidate division KSB3</taxon>
    </lineage>
</organism>